<evidence type="ECO:0000313" key="5">
    <source>
        <dbReference type="Proteomes" id="UP000233249"/>
    </source>
</evidence>
<dbReference type="RefSeq" id="WP_101174461.1">
    <property type="nucleotide sequence ID" value="NZ_JAKRKB010000029.1"/>
</dbReference>
<evidence type="ECO:0000256" key="2">
    <source>
        <dbReference type="SAM" id="MobiDB-lite"/>
    </source>
</evidence>
<dbReference type="Proteomes" id="UP000233249">
    <property type="component" value="Unassembled WGS sequence"/>
</dbReference>
<comment type="caution">
    <text evidence="4">The sequence shown here is derived from an EMBL/GenBank/DDBJ whole genome shotgun (WGS) entry which is preliminary data.</text>
</comment>
<dbReference type="Pfam" id="PF12728">
    <property type="entry name" value="HTH_17"/>
    <property type="match status" value="1"/>
</dbReference>
<feature type="coiled-coil region" evidence="1">
    <location>
        <begin position="81"/>
        <end position="122"/>
    </location>
</feature>
<organism evidence="4 5">
    <name type="scientific">Corynebacterium mastitidis</name>
    <dbReference type="NCBI Taxonomy" id="161890"/>
    <lineage>
        <taxon>Bacteria</taxon>
        <taxon>Bacillati</taxon>
        <taxon>Actinomycetota</taxon>
        <taxon>Actinomycetes</taxon>
        <taxon>Mycobacteriales</taxon>
        <taxon>Corynebacteriaceae</taxon>
        <taxon>Corynebacterium</taxon>
    </lineage>
</organism>
<feature type="region of interest" description="Disordered" evidence="2">
    <location>
        <begin position="123"/>
        <end position="173"/>
    </location>
</feature>
<keyword evidence="1" id="KW-0175">Coiled coil</keyword>
<feature type="domain" description="Helix-turn-helix" evidence="3">
    <location>
        <begin position="5"/>
        <end position="51"/>
    </location>
</feature>
<evidence type="ECO:0000313" key="4">
    <source>
        <dbReference type="EMBL" id="PKF67674.1"/>
    </source>
</evidence>
<name>A0A2N0X4P5_9CORY</name>
<evidence type="ECO:0000256" key="1">
    <source>
        <dbReference type="SAM" id="Coils"/>
    </source>
</evidence>
<proteinExistence type="predicted"/>
<evidence type="ECO:0000259" key="3">
    <source>
        <dbReference type="Pfam" id="PF12728"/>
    </source>
</evidence>
<gene>
    <name evidence="4" type="ORF">CXB45_11055</name>
</gene>
<sequence>MDDRLFTMAQAAEVCGVAKSTIARARQAGKFPHSQQQPDGSYRIPLSDLAAAHFLDRVHGDTASQEVHKPEDATEHLHHELAQARHELALATQRAHHLQQLLDAKEESLQALRVAVKALEAAPVEAEPHAEETTPAPPQSVMGTPDNADDSPTPESPVHGSGLRRWARTLFRG</sequence>
<dbReference type="InterPro" id="IPR041657">
    <property type="entry name" value="HTH_17"/>
</dbReference>
<reference evidence="4 5" key="1">
    <citation type="submission" date="2017-12" db="EMBL/GenBank/DDBJ databases">
        <title>Corynebacterium mastitidis 16-1433 Genome.</title>
        <authorList>
            <person name="Gulvik C.A."/>
        </authorList>
    </citation>
    <scope>NUCLEOTIDE SEQUENCE [LARGE SCALE GENOMIC DNA]</scope>
    <source>
        <strain evidence="4 5">16-1433</strain>
    </source>
</reference>
<dbReference type="OrthoDB" id="4969770at2"/>
<dbReference type="EMBL" id="PJAF01000060">
    <property type="protein sequence ID" value="PKF67674.1"/>
    <property type="molecule type" value="Genomic_DNA"/>
</dbReference>
<accession>A0A2N0X4P5</accession>
<dbReference type="AlphaFoldDB" id="A0A2N0X4P5"/>
<protein>
    <recommendedName>
        <fullName evidence="3">Helix-turn-helix domain-containing protein</fullName>
    </recommendedName>
</protein>